<reference evidence="2" key="2">
    <citation type="submission" date="2019-06" db="EMBL/GenBank/DDBJ databases">
        <title>Genomics analysis of Aphanomyces spp. identifies a new class of oomycete effector associated with host adaptation.</title>
        <authorList>
            <person name="Gaulin E."/>
        </authorList>
    </citation>
    <scope>NUCLEOTIDE SEQUENCE</scope>
    <source>
        <strain evidence="2">CBS 578.67</strain>
    </source>
</reference>
<evidence type="ECO:0000256" key="1">
    <source>
        <dbReference type="SAM" id="Phobius"/>
    </source>
</evidence>
<keyword evidence="1" id="KW-0472">Membrane</keyword>
<feature type="transmembrane region" description="Helical" evidence="1">
    <location>
        <begin position="59"/>
        <end position="84"/>
    </location>
</feature>
<feature type="transmembrane region" description="Helical" evidence="1">
    <location>
        <begin position="170"/>
        <end position="191"/>
    </location>
</feature>
<reference evidence="3 4" key="1">
    <citation type="submission" date="2019-03" db="EMBL/GenBank/DDBJ databases">
        <authorList>
            <person name="Gaulin E."/>
            <person name="Dumas B."/>
        </authorList>
    </citation>
    <scope>NUCLEOTIDE SEQUENCE [LARGE SCALE GENOMIC DNA]</scope>
    <source>
        <strain evidence="3">CBS 568.67</strain>
    </source>
</reference>
<feature type="transmembrane region" description="Helical" evidence="1">
    <location>
        <begin position="347"/>
        <end position="365"/>
    </location>
</feature>
<dbReference type="Proteomes" id="UP000332933">
    <property type="component" value="Unassembled WGS sequence"/>
</dbReference>
<evidence type="ECO:0000313" key="3">
    <source>
        <dbReference type="EMBL" id="VFT79699.1"/>
    </source>
</evidence>
<feature type="transmembrane region" description="Helical" evidence="1">
    <location>
        <begin position="121"/>
        <end position="139"/>
    </location>
</feature>
<evidence type="ECO:0000313" key="4">
    <source>
        <dbReference type="Proteomes" id="UP000332933"/>
    </source>
</evidence>
<sequence>MSKERVIPASEGPTLGPRPSLLRMLTWYMFCLCLPHVIIVALLMIPLSEPSKTWQFDQLPYVITVALAVGIVNHYPISVVNIYLPDIAPVQCSLEPLGIANAIVVAGLICGISYGVEAFPIVFMTYIVWAPFWVFHSVVTASRIQPRLLTFGHLSTYFPPSQRLACIAKLSMMPVFMSTAGISMMIIVVLFVSVSNTYHPSEWIAIGMELGLLLLTHFVRASIPWLQTHLFKFPLRSTSKFIHYQTELLIASFLHLAFPHLDGILKLMVILVTEVAQTVLSMLFLYKPYIDWLLHPESHKSTLLTYFSLTFRVIGFNYIQSPTPDSLNDDAPPPTEWYWLEQAKHEFFLRLWASANSTLIFLSMYTIANYSYNAPFYPFHFGDEAYLLTTVSSVIISTSQITVALVLVPFTQRQYGTTRPPLELFESGYKYLSNPKEMAFLTHCSVSVSIVAFLLFVKQSNCFFTVLNGQTLGKIYND</sequence>
<keyword evidence="4" id="KW-1185">Reference proteome</keyword>
<keyword evidence="1" id="KW-1133">Transmembrane helix</keyword>
<feature type="transmembrane region" description="Helical" evidence="1">
    <location>
        <begin position="438"/>
        <end position="457"/>
    </location>
</feature>
<dbReference type="AlphaFoldDB" id="A0A485KCW2"/>
<accession>A0A485KCW2</accession>
<feature type="transmembrane region" description="Helical" evidence="1">
    <location>
        <begin position="203"/>
        <end position="220"/>
    </location>
</feature>
<evidence type="ECO:0000313" key="2">
    <source>
        <dbReference type="EMBL" id="KAF0717091.1"/>
    </source>
</evidence>
<dbReference type="EMBL" id="CAADRA010000305">
    <property type="protein sequence ID" value="VFT79699.1"/>
    <property type="molecule type" value="Genomic_DNA"/>
</dbReference>
<name>A0A485KCW2_9STRA</name>
<gene>
    <name evidence="3" type="primary">Aste57867_2500</name>
    <name evidence="2" type="ORF">As57867_002493</name>
    <name evidence="3" type="ORF">ASTE57867_2500</name>
</gene>
<proteinExistence type="predicted"/>
<feature type="transmembrane region" description="Helical" evidence="1">
    <location>
        <begin position="96"/>
        <end position="115"/>
    </location>
</feature>
<organism evidence="3 4">
    <name type="scientific">Aphanomyces stellatus</name>
    <dbReference type="NCBI Taxonomy" id="120398"/>
    <lineage>
        <taxon>Eukaryota</taxon>
        <taxon>Sar</taxon>
        <taxon>Stramenopiles</taxon>
        <taxon>Oomycota</taxon>
        <taxon>Saprolegniomycetes</taxon>
        <taxon>Saprolegniales</taxon>
        <taxon>Verrucalvaceae</taxon>
        <taxon>Aphanomyces</taxon>
    </lineage>
</organism>
<protein>
    <submittedName>
        <fullName evidence="3">Aste57867_2500 protein</fullName>
    </submittedName>
</protein>
<dbReference type="OrthoDB" id="10655512at2759"/>
<keyword evidence="1" id="KW-0812">Transmembrane</keyword>
<feature type="transmembrane region" description="Helical" evidence="1">
    <location>
        <begin position="25"/>
        <end position="47"/>
    </location>
</feature>
<dbReference type="EMBL" id="VJMH01000305">
    <property type="protein sequence ID" value="KAF0717091.1"/>
    <property type="molecule type" value="Genomic_DNA"/>
</dbReference>
<feature type="transmembrane region" description="Helical" evidence="1">
    <location>
        <begin position="385"/>
        <end position="410"/>
    </location>
</feature>